<dbReference type="eggNOG" id="COG4227">
    <property type="taxonomic scope" value="Bacteria"/>
</dbReference>
<evidence type="ECO:0000313" key="3">
    <source>
        <dbReference type="Proteomes" id="UP000002220"/>
    </source>
</evidence>
<name>D5STS3_PLAL2</name>
<dbReference type="InterPro" id="IPR013610">
    <property type="entry name" value="ArdC_N"/>
</dbReference>
<dbReference type="HOGENOM" id="CLU_1102038_0_0_0"/>
<sequence length="252" mass="27947">MVKVQRSVERLLLRGSREEANLTDRVAKSWAADGPQSIRFTTSQSARHLGGIHESRRSIEKSDDALKELAEALKHGKIDTLLKYLDTLSRFHRYSFGNCILIGVQRPDASMVAGLHRWKQLGRWVKKDEKGIAILAPMVSRKDKESDSAEVGEEPSETRTSTLCGFRVAYVFDVQQTEGKELPEFAHLGGDPGDKIDRLVDITTERGIDVEFVDSLPGGANGVSLGGMVQVVSTLPAPQKFYTLVHYLAQEL</sequence>
<feature type="domain" description="N-terminal" evidence="1">
    <location>
        <begin position="84"/>
        <end position="166"/>
    </location>
</feature>
<reference evidence="2 3" key="1">
    <citation type="journal article" date="2010" name="Stand. Genomic Sci.">
        <title>Complete genome sequence of Planctomyces limnophilus type strain (Mu 290).</title>
        <authorList>
            <person name="Labutti K."/>
            <person name="Sikorski J."/>
            <person name="Schneider S."/>
            <person name="Nolan M."/>
            <person name="Lucas S."/>
            <person name="Glavina Del Rio T."/>
            <person name="Tice H."/>
            <person name="Cheng J.F."/>
            <person name="Goodwin L."/>
            <person name="Pitluck S."/>
            <person name="Liolios K."/>
            <person name="Ivanova N."/>
            <person name="Mavromatis K."/>
            <person name="Mikhailova N."/>
            <person name="Pati A."/>
            <person name="Chen A."/>
            <person name="Palaniappan K."/>
            <person name="Land M."/>
            <person name="Hauser L."/>
            <person name="Chang Y.J."/>
            <person name="Jeffries C.D."/>
            <person name="Tindall B.J."/>
            <person name="Rohde M."/>
            <person name="Goker M."/>
            <person name="Woyke T."/>
            <person name="Bristow J."/>
            <person name="Eisen J.A."/>
            <person name="Markowitz V."/>
            <person name="Hugenholtz P."/>
            <person name="Kyrpides N.C."/>
            <person name="Klenk H.P."/>
            <person name="Lapidus A."/>
        </authorList>
    </citation>
    <scope>NUCLEOTIDE SEQUENCE [LARGE SCALE GENOMIC DNA]</scope>
    <source>
        <strain evidence="3">ATCC 43296 / DSM 3776 / IFAM 1008 / 290</strain>
    </source>
</reference>
<organism evidence="2 3">
    <name type="scientific">Planctopirus limnophila (strain ATCC 43296 / DSM 3776 / IFAM 1008 / Mu 290)</name>
    <name type="common">Planctomyces limnophilus</name>
    <dbReference type="NCBI Taxonomy" id="521674"/>
    <lineage>
        <taxon>Bacteria</taxon>
        <taxon>Pseudomonadati</taxon>
        <taxon>Planctomycetota</taxon>
        <taxon>Planctomycetia</taxon>
        <taxon>Planctomycetales</taxon>
        <taxon>Planctomycetaceae</taxon>
        <taxon>Planctopirus</taxon>
    </lineage>
</organism>
<evidence type="ECO:0000313" key="2">
    <source>
        <dbReference type="EMBL" id="ADG66908.1"/>
    </source>
</evidence>
<dbReference type="GO" id="GO:0003697">
    <property type="term" value="F:single-stranded DNA binding"/>
    <property type="evidence" value="ECO:0007669"/>
    <property type="project" value="InterPro"/>
</dbReference>
<dbReference type="EMBL" id="CP001744">
    <property type="protein sequence ID" value="ADG66908.1"/>
    <property type="molecule type" value="Genomic_DNA"/>
</dbReference>
<gene>
    <name evidence="2" type="ordered locus">Plim_1070</name>
</gene>
<proteinExistence type="predicted"/>
<dbReference type="AlphaFoldDB" id="D5STS3"/>
<keyword evidence="3" id="KW-1185">Reference proteome</keyword>
<evidence type="ECO:0000259" key="1">
    <source>
        <dbReference type="Pfam" id="PF08401"/>
    </source>
</evidence>
<dbReference type="Pfam" id="PF08401">
    <property type="entry name" value="ArdcN"/>
    <property type="match status" value="1"/>
</dbReference>
<accession>D5STS3</accession>
<protein>
    <recommendedName>
        <fullName evidence="1">N-terminal domain-containing protein</fullName>
    </recommendedName>
</protein>
<dbReference type="KEGG" id="plm:Plim_1070"/>
<dbReference type="Proteomes" id="UP000002220">
    <property type="component" value="Chromosome"/>
</dbReference>